<dbReference type="Pfam" id="PF00657">
    <property type="entry name" value="Lipase_GDSL"/>
    <property type="match status" value="1"/>
</dbReference>
<dbReference type="PANTHER" id="PTHR45642:SF95">
    <property type="entry name" value="GDSL-LIKE LIPASE_ACYLHYDROLASE FAMILY PROTEIN, EXPRESSED"/>
    <property type="match status" value="1"/>
</dbReference>
<comment type="caution">
    <text evidence="2">The sequence shown here is derived from an EMBL/GenBank/DDBJ whole genome shotgun (WGS) entry which is preliminary data.</text>
</comment>
<dbReference type="CDD" id="cd01837">
    <property type="entry name" value="SGNH_plant_lipase_like"/>
    <property type="match status" value="1"/>
</dbReference>
<dbReference type="InterPro" id="IPR036514">
    <property type="entry name" value="SGNH_hydro_sf"/>
</dbReference>
<evidence type="ECO:0000313" key="2">
    <source>
        <dbReference type="EMBL" id="KAF5753059.1"/>
    </source>
</evidence>
<gene>
    <name evidence="2" type="ORF">HS088_TW01G00977</name>
</gene>
<organism evidence="2 3">
    <name type="scientific">Tripterygium wilfordii</name>
    <name type="common">Thunder God vine</name>
    <dbReference type="NCBI Taxonomy" id="458696"/>
    <lineage>
        <taxon>Eukaryota</taxon>
        <taxon>Viridiplantae</taxon>
        <taxon>Streptophyta</taxon>
        <taxon>Embryophyta</taxon>
        <taxon>Tracheophyta</taxon>
        <taxon>Spermatophyta</taxon>
        <taxon>Magnoliopsida</taxon>
        <taxon>eudicotyledons</taxon>
        <taxon>Gunneridae</taxon>
        <taxon>Pentapetalae</taxon>
        <taxon>rosids</taxon>
        <taxon>fabids</taxon>
        <taxon>Celastrales</taxon>
        <taxon>Celastraceae</taxon>
        <taxon>Tripterygium</taxon>
    </lineage>
</organism>
<comment type="similarity">
    <text evidence="1">Belongs to the 'GDSL' lipolytic enzyme family.</text>
</comment>
<dbReference type="InterPro" id="IPR035669">
    <property type="entry name" value="SGNH_plant_lipase-like"/>
</dbReference>
<evidence type="ECO:0000256" key="1">
    <source>
        <dbReference type="ARBA" id="ARBA00008668"/>
    </source>
</evidence>
<dbReference type="InParanoid" id="A0A7J7E3F4"/>
<evidence type="ECO:0000313" key="3">
    <source>
        <dbReference type="Proteomes" id="UP000593562"/>
    </source>
</evidence>
<sequence>MDGTSLEIRLDKSGPSIVWGLDRDFDGHGLEGGPDPVLPDNQTVAGPDNVSHNNQTIFPAVITFGDSIVDTGNNDYIPTIVKSDFEPYGKDFDGGKPTGRFSNGKVPSDLIADTLGIKKTIPSYLQPNLQLQDLLTGVSFASAGSGYDPFTSRLVHVLSPDDQINMFKEYIERVKAGVGEQRLATLLSKSLFISVFASNDLANSFSNPFRRLQYDGDRYSDLMVNCARDFYQRTLEGGILRDCSDITNKLSVLYNTKLSLMINALNKEHPDMRLVYIDIYNTLLSMIKTPAKYVCVVIIGSSLPFQGLLEQDWKRVEKNSGNWEIYGLDQKQSSTY</sequence>
<dbReference type="GO" id="GO:0016788">
    <property type="term" value="F:hydrolase activity, acting on ester bonds"/>
    <property type="evidence" value="ECO:0007669"/>
    <property type="project" value="InterPro"/>
</dbReference>
<keyword evidence="3" id="KW-1185">Reference proteome</keyword>
<dbReference type="AlphaFoldDB" id="A0A7J7E3F4"/>
<dbReference type="InterPro" id="IPR001087">
    <property type="entry name" value="GDSL"/>
</dbReference>
<dbReference type="PANTHER" id="PTHR45642">
    <property type="entry name" value="GDSL ESTERASE/LIPASE EXL3"/>
    <property type="match status" value="1"/>
</dbReference>
<dbReference type="InterPro" id="IPR050592">
    <property type="entry name" value="GDSL_lipolytic_enzyme"/>
</dbReference>
<proteinExistence type="inferred from homology"/>
<dbReference type="EMBL" id="JAAARO010000001">
    <property type="protein sequence ID" value="KAF5753059.1"/>
    <property type="molecule type" value="Genomic_DNA"/>
</dbReference>
<dbReference type="Proteomes" id="UP000593562">
    <property type="component" value="Unassembled WGS sequence"/>
</dbReference>
<dbReference type="GO" id="GO:0005576">
    <property type="term" value="C:extracellular region"/>
    <property type="evidence" value="ECO:0007669"/>
    <property type="project" value="TreeGrafter"/>
</dbReference>
<dbReference type="Gene3D" id="3.40.50.1110">
    <property type="entry name" value="SGNH hydrolase"/>
    <property type="match status" value="1"/>
</dbReference>
<reference evidence="2 3" key="1">
    <citation type="journal article" date="2020" name="Nat. Commun.">
        <title>Genome of Tripterygium wilfordii and identification of cytochrome P450 involved in triptolide biosynthesis.</title>
        <authorList>
            <person name="Tu L."/>
            <person name="Su P."/>
            <person name="Zhang Z."/>
            <person name="Gao L."/>
            <person name="Wang J."/>
            <person name="Hu T."/>
            <person name="Zhou J."/>
            <person name="Zhang Y."/>
            <person name="Zhao Y."/>
            <person name="Liu Y."/>
            <person name="Song Y."/>
            <person name="Tong Y."/>
            <person name="Lu Y."/>
            <person name="Yang J."/>
            <person name="Xu C."/>
            <person name="Jia M."/>
            <person name="Peters R.J."/>
            <person name="Huang L."/>
            <person name="Gao W."/>
        </authorList>
    </citation>
    <scope>NUCLEOTIDE SEQUENCE [LARGE SCALE GENOMIC DNA]</scope>
    <source>
        <strain evidence="3">cv. XIE 37</strain>
        <tissue evidence="2">Leaf</tissue>
    </source>
</reference>
<accession>A0A7J7E3F4</accession>
<protein>
    <submittedName>
        <fullName evidence="2">GDSL esterase/lipase EXL3-like</fullName>
    </submittedName>
</protein>
<name>A0A7J7E3F4_TRIWF</name>